<keyword evidence="1" id="KW-1133">Transmembrane helix</keyword>
<organism evidence="2 3">
    <name type="scientific">Gimesia aquarii</name>
    <dbReference type="NCBI Taxonomy" id="2527964"/>
    <lineage>
        <taxon>Bacteria</taxon>
        <taxon>Pseudomonadati</taxon>
        <taxon>Planctomycetota</taxon>
        <taxon>Planctomycetia</taxon>
        <taxon>Planctomycetales</taxon>
        <taxon>Planctomycetaceae</taxon>
        <taxon>Gimesia</taxon>
    </lineage>
</organism>
<sequence>MKPSRFFQKPHRLGRSKRQWVIFLLLTSSLSLIWLVILPRAAEIPPLRSDIDFLEQKKIDPTAMFYSDLETIETTVQNIRDFQHENPHALW</sequence>
<proteinExistence type="predicted"/>
<reference evidence="2 3" key="1">
    <citation type="submission" date="2019-03" db="EMBL/GenBank/DDBJ databases">
        <title>Deep-cultivation of Planctomycetes and their phenomic and genomic characterization uncovers novel biology.</title>
        <authorList>
            <person name="Wiegand S."/>
            <person name="Jogler M."/>
            <person name="Boedeker C."/>
            <person name="Pinto D."/>
            <person name="Vollmers J."/>
            <person name="Rivas-Marin E."/>
            <person name="Kohn T."/>
            <person name="Peeters S.H."/>
            <person name="Heuer A."/>
            <person name="Rast P."/>
            <person name="Oberbeckmann S."/>
            <person name="Bunk B."/>
            <person name="Jeske O."/>
            <person name="Meyerdierks A."/>
            <person name="Storesund J.E."/>
            <person name="Kallscheuer N."/>
            <person name="Luecker S."/>
            <person name="Lage O.M."/>
            <person name="Pohl T."/>
            <person name="Merkel B.J."/>
            <person name="Hornburger P."/>
            <person name="Mueller R.-W."/>
            <person name="Bruemmer F."/>
            <person name="Labrenz M."/>
            <person name="Spormann A.M."/>
            <person name="Op den Camp H."/>
            <person name="Overmann J."/>
            <person name="Amann R."/>
            <person name="Jetten M.S.M."/>
            <person name="Mascher T."/>
            <person name="Medema M.H."/>
            <person name="Devos D.P."/>
            <person name="Kaster A.-K."/>
            <person name="Ovreas L."/>
            <person name="Rohde M."/>
            <person name="Galperin M.Y."/>
            <person name="Jogler C."/>
        </authorList>
    </citation>
    <scope>NUCLEOTIDE SEQUENCE [LARGE SCALE GENOMIC DNA]</scope>
    <source>
        <strain evidence="2 3">V144</strain>
    </source>
</reference>
<dbReference type="EMBL" id="CP037920">
    <property type="protein sequence ID" value="QDT96939.1"/>
    <property type="molecule type" value="Genomic_DNA"/>
</dbReference>
<protein>
    <submittedName>
        <fullName evidence="2">Uncharacterized protein</fullName>
    </submittedName>
</protein>
<dbReference type="KEGG" id="gaw:V144x_24100"/>
<accession>A0A517VVD2</accession>
<dbReference type="Proteomes" id="UP000318704">
    <property type="component" value="Chromosome"/>
</dbReference>
<name>A0A517VVD2_9PLAN</name>
<evidence type="ECO:0000256" key="1">
    <source>
        <dbReference type="SAM" id="Phobius"/>
    </source>
</evidence>
<evidence type="ECO:0000313" key="2">
    <source>
        <dbReference type="EMBL" id="QDT96939.1"/>
    </source>
</evidence>
<keyword evidence="1" id="KW-0812">Transmembrane</keyword>
<feature type="transmembrane region" description="Helical" evidence="1">
    <location>
        <begin position="20"/>
        <end position="38"/>
    </location>
</feature>
<evidence type="ECO:0000313" key="3">
    <source>
        <dbReference type="Proteomes" id="UP000318704"/>
    </source>
</evidence>
<gene>
    <name evidence="2" type="ORF">V144x_24100</name>
</gene>
<dbReference type="AlphaFoldDB" id="A0A517VVD2"/>
<keyword evidence="1" id="KW-0472">Membrane</keyword>